<organism evidence="1 2">
    <name type="scientific">Trifolium medium</name>
    <dbReference type="NCBI Taxonomy" id="97028"/>
    <lineage>
        <taxon>Eukaryota</taxon>
        <taxon>Viridiplantae</taxon>
        <taxon>Streptophyta</taxon>
        <taxon>Embryophyta</taxon>
        <taxon>Tracheophyta</taxon>
        <taxon>Spermatophyta</taxon>
        <taxon>Magnoliopsida</taxon>
        <taxon>eudicotyledons</taxon>
        <taxon>Gunneridae</taxon>
        <taxon>Pentapetalae</taxon>
        <taxon>rosids</taxon>
        <taxon>fabids</taxon>
        <taxon>Fabales</taxon>
        <taxon>Fabaceae</taxon>
        <taxon>Papilionoideae</taxon>
        <taxon>50 kb inversion clade</taxon>
        <taxon>NPAAA clade</taxon>
        <taxon>Hologalegina</taxon>
        <taxon>IRL clade</taxon>
        <taxon>Trifolieae</taxon>
        <taxon>Trifolium</taxon>
    </lineage>
</organism>
<name>A0A392UI16_9FABA</name>
<reference evidence="1 2" key="1">
    <citation type="journal article" date="2018" name="Front. Plant Sci.">
        <title>Red Clover (Trifolium pratense) and Zigzag Clover (T. medium) - A Picture of Genomic Similarities and Differences.</title>
        <authorList>
            <person name="Dluhosova J."/>
            <person name="Istvanek J."/>
            <person name="Nedelnik J."/>
            <person name="Repkova J."/>
        </authorList>
    </citation>
    <scope>NUCLEOTIDE SEQUENCE [LARGE SCALE GENOMIC DNA]</scope>
    <source>
        <strain evidence="2">cv. 10/8</strain>
        <tissue evidence="1">Leaf</tissue>
    </source>
</reference>
<proteinExistence type="predicted"/>
<evidence type="ECO:0000313" key="2">
    <source>
        <dbReference type="Proteomes" id="UP000265520"/>
    </source>
</evidence>
<sequence>MQESPRENGHLQRNLSVPNKIFCSIQGNRIMCRQELIGAANRVAVIK</sequence>
<dbReference type="AlphaFoldDB" id="A0A392UI16"/>
<evidence type="ECO:0000313" key="1">
    <source>
        <dbReference type="EMBL" id="MCI71375.1"/>
    </source>
</evidence>
<protein>
    <submittedName>
        <fullName evidence="1">Uncharacterized protein</fullName>
    </submittedName>
</protein>
<dbReference type="Proteomes" id="UP000265520">
    <property type="component" value="Unassembled WGS sequence"/>
</dbReference>
<keyword evidence="2" id="KW-1185">Reference proteome</keyword>
<comment type="caution">
    <text evidence="1">The sequence shown here is derived from an EMBL/GenBank/DDBJ whole genome shotgun (WGS) entry which is preliminary data.</text>
</comment>
<feature type="non-terminal residue" evidence="1">
    <location>
        <position position="47"/>
    </location>
</feature>
<dbReference type="EMBL" id="LXQA010795160">
    <property type="protein sequence ID" value="MCI71375.1"/>
    <property type="molecule type" value="Genomic_DNA"/>
</dbReference>
<accession>A0A392UI16</accession>